<evidence type="ECO:0000256" key="2">
    <source>
        <dbReference type="ARBA" id="ARBA00012146"/>
    </source>
</evidence>
<dbReference type="InterPro" id="IPR004097">
    <property type="entry name" value="DHHA2"/>
</dbReference>
<evidence type="ECO:0000256" key="1">
    <source>
        <dbReference type="ARBA" id="ARBA00001936"/>
    </source>
</evidence>
<feature type="domain" description="CBS" evidence="9">
    <location>
        <begin position="244"/>
        <end position="301"/>
    </location>
</feature>
<dbReference type="FunFam" id="3.90.1640.10:FF:000001">
    <property type="entry name" value="Probable manganese-dependent inorganic pyrophosphatase"/>
    <property type="match status" value="1"/>
</dbReference>
<dbReference type="STRING" id="656914.SAMN00017405_2388"/>
<dbReference type="SUPFAM" id="SSF64182">
    <property type="entry name" value="DHH phosphoesterases"/>
    <property type="match status" value="1"/>
</dbReference>
<evidence type="ECO:0000256" key="7">
    <source>
        <dbReference type="ARBA" id="ARBA00047820"/>
    </source>
</evidence>
<gene>
    <name evidence="10" type="ORF">SAMN00017405_2388</name>
</gene>
<evidence type="ECO:0000256" key="6">
    <source>
        <dbReference type="ARBA" id="ARBA00032535"/>
    </source>
</evidence>
<keyword evidence="3" id="KW-0479">Metal-binding</keyword>
<dbReference type="InterPro" id="IPR046342">
    <property type="entry name" value="CBS_dom_sf"/>
</dbReference>
<dbReference type="Pfam" id="PF02833">
    <property type="entry name" value="DHHA2"/>
    <property type="match status" value="1"/>
</dbReference>
<evidence type="ECO:0000256" key="5">
    <source>
        <dbReference type="ARBA" id="ARBA00023211"/>
    </source>
</evidence>
<dbReference type="Gene3D" id="3.40.1390.20">
    <property type="entry name" value="HprK N-terminal domain-like"/>
    <property type="match status" value="1"/>
</dbReference>
<organism evidence="10 11">
    <name type="scientific">Desulfonispora thiosulfatigenes DSM 11270</name>
    <dbReference type="NCBI Taxonomy" id="656914"/>
    <lineage>
        <taxon>Bacteria</taxon>
        <taxon>Bacillati</taxon>
        <taxon>Bacillota</taxon>
        <taxon>Clostridia</taxon>
        <taxon>Eubacteriales</taxon>
        <taxon>Peptococcaceae</taxon>
        <taxon>Desulfonispora</taxon>
    </lineage>
</organism>
<dbReference type="Gene3D" id="3.10.310.20">
    <property type="entry name" value="DHHA2 domain"/>
    <property type="match status" value="1"/>
</dbReference>
<dbReference type="InterPro" id="IPR038763">
    <property type="entry name" value="DHH_sf"/>
</dbReference>
<evidence type="ECO:0000259" key="9">
    <source>
        <dbReference type="PROSITE" id="PS51371"/>
    </source>
</evidence>
<keyword evidence="8" id="KW-0129">CBS domain</keyword>
<evidence type="ECO:0000256" key="4">
    <source>
        <dbReference type="ARBA" id="ARBA00022801"/>
    </source>
</evidence>
<dbReference type="GO" id="GO:0004427">
    <property type="term" value="F:inorganic diphosphate phosphatase activity"/>
    <property type="evidence" value="ECO:0007669"/>
    <property type="project" value="UniProtKB-EC"/>
</dbReference>
<dbReference type="NCBIfam" id="NF011440">
    <property type="entry name" value="PRK14869.1-2"/>
    <property type="match status" value="1"/>
</dbReference>
<dbReference type="Pfam" id="PF01368">
    <property type="entry name" value="DHH"/>
    <property type="match status" value="1"/>
</dbReference>
<dbReference type="GO" id="GO:0005737">
    <property type="term" value="C:cytoplasm"/>
    <property type="evidence" value="ECO:0007669"/>
    <property type="project" value="InterPro"/>
</dbReference>
<accession>A0A1W1VTE7</accession>
<keyword evidence="5" id="KW-0464">Manganese</keyword>
<dbReference type="Pfam" id="PF00571">
    <property type="entry name" value="CBS"/>
    <property type="match status" value="2"/>
</dbReference>
<feature type="domain" description="CBS" evidence="9">
    <location>
        <begin position="69"/>
        <end position="130"/>
    </location>
</feature>
<dbReference type="RefSeq" id="WP_341451848.1">
    <property type="nucleotide sequence ID" value="NZ_FWWT01000025.1"/>
</dbReference>
<dbReference type="EMBL" id="FWWT01000025">
    <property type="protein sequence ID" value="SMB96642.1"/>
    <property type="molecule type" value="Genomic_DNA"/>
</dbReference>
<keyword evidence="11" id="KW-1185">Reference proteome</keyword>
<dbReference type="SUPFAM" id="SSF54631">
    <property type="entry name" value="CBS-domain pair"/>
    <property type="match status" value="1"/>
</dbReference>
<dbReference type="Gene3D" id="3.10.580.10">
    <property type="entry name" value="CBS-domain"/>
    <property type="match status" value="1"/>
</dbReference>
<evidence type="ECO:0000313" key="10">
    <source>
        <dbReference type="EMBL" id="SMB96642.1"/>
    </source>
</evidence>
<dbReference type="EC" id="3.6.1.1" evidence="2"/>
<sequence length="537" mass="61124">MVYIFGHTNPDTDSVSSAIALSYLKNKIGLKTTPYILGSINKETGYVLDFFGIDQPKLLDNVKTQVKDLNYDKLRGVRPEESMIHAYRLMEKHNTRTLPIVDDENTLLGIVTMKDIAMYLIKGDFYHLKTQLKNIVYNLDGAILIGENKEIEGNISVISYYHETIVKDKILDENSIVIVGDRYDIIEYAINSGVELIIVTGGNDIPNKYIELGKSKGVSMILVNNDTYTTSMLLNQCNYISSIMKKNIVKFNETEYLDDVKEELSNTKYYDYPVVNEKNKLLGFISRRHILSPEKKNVILVDHNEYTQSAEGLRQAEILEIVDHHKIGDIVTQTPINFKNMPVGSTCTIIYYMFKEYNVPLNEEIAGLLCSGIISDTLLFLSPTTTILDKNALSELNKILNLDIDKFAMDMFRAGSSLEGQSIEEIFYKDFKEFNIGENKIGIGQVFTLDIEDVFNRKNEFINYIDKVNNQKNYFLTIILVTDILKNGSYILFKSSNNSVIQKAFDQIPIQGMFVENLVSRKKQAIPRILDAINLLG</sequence>
<dbReference type="NCBIfam" id="NF011442">
    <property type="entry name" value="PRK14869.1-4"/>
    <property type="match status" value="1"/>
</dbReference>
<evidence type="ECO:0000256" key="3">
    <source>
        <dbReference type="ARBA" id="ARBA00022723"/>
    </source>
</evidence>
<dbReference type="AlphaFoldDB" id="A0A1W1VTE7"/>
<dbReference type="Pfam" id="PF07085">
    <property type="entry name" value="DRTGG"/>
    <property type="match status" value="1"/>
</dbReference>
<dbReference type="InterPro" id="IPR000644">
    <property type="entry name" value="CBS_dom"/>
</dbReference>
<dbReference type="PANTHER" id="PTHR12112">
    <property type="entry name" value="BNIP - RELATED"/>
    <property type="match status" value="1"/>
</dbReference>
<dbReference type="InterPro" id="IPR001667">
    <property type="entry name" value="DDH_dom"/>
</dbReference>
<dbReference type="InterPro" id="IPR028979">
    <property type="entry name" value="Ser_kin/Pase_Hpr-like_N_sf"/>
</dbReference>
<keyword evidence="4" id="KW-0378">Hydrolase</keyword>
<name>A0A1W1VTE7_DESTI</name>
<dbReference type="PANTHER" id="PTHR12112:SF22">
    <property type="entry name" value="MANGANESE-DEPENDENT INORGANIC PYROPHOSPHATASE-RELATED"/>
    <property type="match status" value="1"/>
</dbReference>
<dbReference type="GO" id="GO:0046872">
    <property type="term" value="F:metal ion binding"/>
    <property type="evidence" value="ECO:0007669"/>
    <property type="project" value="UniProtKB-KW"/>
</dbReference>
<dbReference type="PROSITE" id="PS51371">
    <property type="entry name" value="CBS"/>
    <property type="match status" value="2"/>
</dbReference>
<evidence type="ECO:0000313" key="11">
    <source>
        <dbReference type="Proteomes" id="UP000192731"/>
    </source>
</evidence>
<dbReference type="Proteomes" id="UP000192731">
    <property type="component" value="Unassembled WGS sequence"/>
</dbReference>
<dbReference type="SMART" id="SM00116">
    <property type="entry name" value="CBS"/>
    <property type="match status" value="2"/>
</dbReference>
<dbReference type="NCBIfam" id="NF011443">
    <property type="entry name" value="PRK14869.1-5"/>
    <property type="match status" value="1"/>
</dbReference>
<protein>
    <recommendedName>
        <fullName evidence="2">inorganic diphosphatase</fullName>
        <ecNumber evidence="2">3.6.1.1</ecNumber>
    </recommendedName>
    <alternativeName>
        <fullName evidence="6">Pyrophosphate phospho-hydrolase</fullName>
    </alternativeName>
</protein>
<dbReference type="InterPro" id="IPR010766">
    <property type="entry name" value="DRTGG"/>
</dbReference>
<proteinExistence type="predicted"/>
<dbReference type="SUPFAM" id="SSF75138">
    <property type="entry name" value="HprK N-terminal domain-like"/>
    <property type="match status" value="1"/>
</dbReference>
<dbReference type="InterPro" id="IPR038222">
    <property type="entry name" value="DHHA2_dom_sf"/>
</dbReference>
<dbReference type="Gene3D" id="3.90.1640.10">
    <property type="entry name" value="inorganic pyrophosphatase (n-terminal core)"/>
    <property type="match status" value="1"/>
</dbReference>
<comment type="cofactor">
    <cofactor evidence="1">
        <name>Mn(2+)</name>
        <dbReference type="ChEBI" id="CHEBI:29035"/>
    </cofactor>
</comment>
<reference evidence="10 11" key="1">
    <citation type="submission" date="2017-04" db="EMBL/GenBank/DDBJ databases">
        <authorList>
            <person name="Afonso C.L."/>
            <person name="Miller P.J."/>
            <person name="Scott M.A."/>
            <person name="Spackman E."/>
            <person name="Goraichik I."/>
            <person name="Dimitrov K.M."/>
            <person name="Suarez D.L."/>
            <person name="Swayne D.E."/>
        </authorList>
    </citation>
    <scope>NUCLEOTIDE SEQUENCE [LARGE SCALE GENOMIC DNA]</scope>
    <source>
        <strain evidence="10 11">DSM 11270</strain>
    </source>
</reference>
<dbReference type="SMART" id="SM01131">
    <property type="entry name" value="DHHA2"/>
    <property type="match status" value="1"/>
</dbReference>
<evidence type="ECO:0000256" key="8">
    <source>
        <dbReference type="PROSITE-ProRule" id="PRU00703"/>
    </source>
</evidence>
<comment type="catalytic activity">
    <reaction evidence="7">
        <text>diphosphate + H2O = 2 phosphate + H(+)</text>
        <dbReference type="Rhea" id="RHEA:24576"/>
        <dbReference type="ChEBI" id="CHEBI:15377"/>
        <dbReference type="ChEBI" id="CHEBI:15378"/>
        <dbReference type="ChEBI" id="CHEBI:33019"/>
        <dbReference type="ChEBI" id="CHEBI:43474"/>
        <dbReference type="EC" id="3.6.1.1"/>
    </reaction>
</comment>